<organism evidence="1 2">
    <name type="scientific">Forsythia ovata</name>
    <dbReference type="NCBI Taxonomy" id="205694"/>
    <lineage>
        <taxon>Eukaryota</taxon>
        <taxon>Viridiplantae</taxon>
        <taxon>Streptophyta</taxon>
        <taxon>Embryophyta</taxon>
        <taxon>Tracheophyta</taxon>
        <taxon>Spermatophyta</taxon>
        <taxon>Magnoliopsida</taxon>
        <taxon>eudicotyledons</taxon>
        <taxon>Gunneridae</taxon>
        <taxon>Pentapetalae</taxon>
        <taxon>asterids</taxon>
        <taxon>lamiids</taxon>
        <taxon>Lamiales</taxon>
        <taxon>Oleaceae</taxon>
        <taxon>Forsythieae</taxon>
        <taxon>Forsythia</taxon>
    </lineage>
</organism>
<dbReference type="AlphaFoldDB" id="A0ABD1XAB5"/>
<evidence type="ECO:0000313" key="2">
    <source>
        <dbReference type="Proteomes" id="UP001604277"/>
    </source>
</evidence>
<dbReference type="Proteomes" id="UP001604277">
    <property type="component" value="Unassembled WGS sequence"/>
</dbReference>
<proteinExistence type="predicted"/>
<evidence type="ECO:0000313" key="1">
    <source>
        <dbReference type="EMBL" id="KAL2558696.1"/>
    </source>
</evidence>
<sequence length="144" mass="15450">MKESEIQFSLYVHVLQCIPLGLMSPQPIGSALPKIQVPPQDLHCLHSSAVLLPHPHWQSKGLCWPNVTTAHWQCSAKNSSAASRPALSSLLSSSVASSSLAKQRSMLPDSSNCRSGDLNFCTISKLARSSETKMPSCLAIIIAA</sequence>
<accession>A0ABD1XAB5</accession>
<gene>
    <name evidence="1" type="ORF">Fot_03435</name>
</gene>
<keyword evidence="2" id="KW-1185">Reference proteome</keyword>
<name>A0ABD1XAB5_9LAMI</name>
<reference evidence="2" key="1">
    <citation type="submission" date="2024-07" db="EMBL/GenBank/DDBJ databases">
        <title>Two chromosome-level genome assemblies of Korean endemic species Abeliophyllum distichum and Forsythia ovata (Oleaceae).</title>
        <authorList>
            <person name="Jang H."/>
        </authorList>
    </citation>
    <scope>NUCLEOTIDE SEQUENCE [LARGE SCALE GENOMIC DNA]</scope>
</reference>
<dbReference type="EMBL" id="JBFOLJ010000001">
    <property type="protein sequence ID" value="KAL2558696.1"/>
    <property type="molecule type" value="Genomic_DNA"/>
</dbReference>
<comment type="caution">
    <text evidence="1">The sequence shown here is derived from an EMBL/GenBank/DDBJ whole genome shotgun (WGS) entry which is preliminary data.</text>
</comment>
<protein>
    <submittedName>
        <fullName evidence="1">Uncharacterized protein</fullName>
    </submittedName>
</protein>